<comment type="cofactor">
    <cofactor evidence="1">
        <name>Zn(2+)</name>
        <dbReference type="ChEBI" id="CHEBI:29105"/>
    </cofactor>
</comment>
<evidence type="ECO:0000256" key="4">
    <source>
        <dbReference type="ARBA" id="ARBA00022833"/>
    </source>
</evidence>
<evidence type="ECO:0000313" key="6">
    <source>
        <dbReference type="EMBL" id="SVB26006.1"/>
    </source>
</evidence>
<name>A0A382CIN7_9ZZZZ</name>
<dbReference type="Pfam" id="PF18089">
    <property type="entry name" value="DAPG_hydrolase"/>
    <property type="match status" value="1"/>
</dbReference>
<evidence type="ECO:0000259" key="5">
    <source>
        <dbReference type="Pfam" id="PF18089"/>
    </source>
</evidence>
<keyword evidence="3" id="KW-0378">Hydrolase</keyword>
<gene>
    <name evidence="6" type="ORF">METZ01_LOCUS178860</name>
</gene>
<dbReference type="InterPro" id="IPR041526">
    <property type="entry name" value="DAPG_hydrolase"/>
</dbReference>
<feature type="domain" description="DAPG hydrolase PhiG" evidence="5">
    <location>
        <begin position="50"/>
        <end position="215"/>
    </location>
</feature>
<organism evidence="6">
    <name type="scientific">marine metagenome</name>
    <dbReference type="NCBI Taxonomy" id="408172"/>
    <lineage>
        <taxon>unclassified sequences</taxon>
        <taxon>metagenomes</taxon>
        <taxon>ecological metagenomes</taxon>
    </lineage>
</organism>
<sequence>MADHYLGMRSGDLENKPYAKYWRPNMKPMQKQVVDALLRGAEARELAFNLDNAGELLKSGYLPLESGYTRLANGQTFIAVYTEMPGVTGPMFEWWMGWHYMEHQRYKLWHPRAHVANGTSEMQGDNPDITDKQKYMTTHYVTEYIGNRLERITISFSDPKEYFGESADLTAGNTSALVCGRVDLQRAPITLGYLIHQIREINGGTEMRSRFWLGKPEISDSKRHDLRNWVLGSKFFRRLVL</sequence>
<evidence type="ECO:0000256" key="2">
    <source>
        <dbReference type="ARBA" id="ARBA00022723"/>
    </source>
</evidence>
<dbReference type="EMBL" id="UINC01034720">
    <property type="protein sequence ID" value="SVB26006.1"/>
    <property type="molecule type" value="Genomic_DNA"/>
</dbReference>
<protein>
    <recommendedName>
        <fullName evidence="5">DAPG hydrolase PhiG domain-containing protein</fullName>
    </recommendedName>
</protein>
<dbReference type="GO" id="GO:0046872">
    <property type="term" value="F:metal ion binding"/>
    <property type="evidence" value="ECO:0007669"/>
    <property type="project" value="UniProtKB-KW"/>
</dbReference>
<dbReference type="AlphaFoldDB" id="A0A382CIN7"/>
<keyword evidence="4" id="KW-0862">Zinc</keyword>
<proteinExistence type="predicted"/>
<feature type="non-terminal residue" evidence="6">
    <location>
        <position position="241"/>
    </location>
</feature>
<evidence type="ECO:0000256" key="3">
    <source>
        <dbReference type="ARBA" id="ARBA00022801"/>
    </source>
</evidence>
<reference evidence="6" key="1">
    <citation type="submission" date="2018-05" db="EMBL/GenBank/DDBJ databases">
        <authorList>
            <person name="Lanie J.A."/>
            <person name="Ng W.-L."/>
            <person name="Kazmierczak K.M."/>
            <person name="Andrzejewski T.M."/>
            <person name="Davidsen T.M."/>
            <person name="Wayne K.J."/>
            <person name="Tettelin H."/>
            <person name="Glass J.I."/>
            <person name="Rusch D."/>
            <person name="Podicherti R."/>
            <person name="Tsui H.-C.T."/>
            <person name="Winkler M.E."/>
        </authorList>
    </citation>
    <scope>NUCLEOTIDE SEQUENCE</scope>
</reference>
<evidence type="ECO:0000256" key="1">
    <source>
        <dbReference type="ARBA" id="ARBA00001947"/>
    </source>
</evidence>
<keyword evidence="2" id="KW-0479">Metal-binding</keyword>
<accession>A0A382CIN7</accession>
<dbReference type="GO" id="GO:0016787">
    <property type="term" value="F:hydrolase activity"/>
    <property type="evidence" value="ECO:0007669"/>
    <property type="project" value="UniProtKB-KW"/>
</dbReference>